<evidence type="ECO:0000256" key="4">
    <source>
        <dbReference type="HAMAP-Rule" id="MF_01343"/>
    </source>
</evidence>
<dbReference type="PANTHER" id="PTHR11885:SF6">
    <property type="entry name" value="SMALL RIBOSOMAL SUBUNIT PROTEIN US15"/>
    <property type="match status" value="1"/>
</dbReference>
<evidence type="ECO:0000256" key="6">
    <source>
        <dbReference type="SAM" id="MobiDB-lite"/>
    </source>
</evidence>
<dbReference type="FunFam" id="4.10.860.130:FF:000001">
    <property type="entry name" value="40S ribosomal protein S13"/>
    <property type="match status" value="1"/>
</dbReference>
<sequence length="147" mass="16969">MGRMHARRKGQSHSNRPPPTVVPSWTRMKAAEIEEVIVDLAKRGVPPSRIGLILRDSYGIPLVKRVLGVKLTKILEKHGLAPQVPEDLANLINKARRIMRHLKEHGKDIHNKRNLQLVEAKIRRLVKYYKREGVLPPDWDLRQHLTI</sequence>
<dbReference type="InterPro" id="IPR012606">
    <property type="entry name" value="Ribosomal_uS15_N"/>
</dbReference>
<dbReference type="Gene3D" id="1.10.287.10">
    <property type="entry name" value="S15/NS1, RNA-binding"/>
    <property type="match status" value="1"/>
</dbReference>
<dbReference type="SUPFAM" id="SSF47060">
    <property type="entry name" value="S15/NS1 RNA-binding domain"/>
    <property type="match status" value="1"/>
</dbReference>
<feature type="compositionally biased region" description="Basic residues" evidence="6">
    <location>
        <begin position="1"/>
        <end position="11"/>
    </location>
</feature>
<evidence type="ECO:0000256" key="1">
    <source>
        <dbReference type="ARBA" id="ARBA00008434"/>
    </source>
</evidence>
<dbReference type="PROSITE" id="PS00362">
    <property type="entry name" value="RIBOSOMAL_S15"/>
    <property type="match status" value="1"/>
</dbReference>
<evidence type="ECO:0000259" key="7">
    <source>
        <dbReference type="SMART" id="SM01386"/>
    </source>
</evidence>
<feature type="region of interest" description="Disordered" evidence="6">
    <location>
        <begin position="1"/>
        <end position="22"/>
    </location>
</feature>
<evidence type="ECO:0000256" key="5">
    <source>
        <dbReference type="RuleBase" id="RU003919"/>
    </source>
</evidence>
<dbReference type="GO" id="GO:0006412">
    <property type="term" value="P:translation"/>
    <property type="evidence" value="ECO:0007669"/>
    <property type="project" value="UniProtKB-UniRule"/>
</dbReference>
<proteinExistence type="inferred from homology"/>
<dbReference type="Pfam" id="PF08069">
    <property type="entry name" value="Ribosomal_S13_N"/>
    <property type="match status" value="1"/>
</dbReference>
<dbReference type="GO" id="GO:0003735">
    <property type="term" value="F:structural constituent of ribosome"/>
    <property type="evidence" value="ECO:0007669"/>
    <property type="project" value="InterPro"/>
</dbReference>
<reference evidence="8" key="1">
    <citation type="journal article" date="2017" name="Nature">
        <title>Metagenomic exploration of ASGARD archaea illuminates the origin of cellular complexity in eukaryotes.</title>
        <authorList>
            <person name="Zaremba-Niedzwiedzka K."/>
            <person name="Caceres E.F."/>
            <person name="Saw J.H.W."/>
            <person name="Backstrom D."/>
            <person name="Juzokaite L."/>
            <person name="Vancaester E."/>
            <person name="Seitz K.W."/>
            <person name="Anantharaman K."/>
            <person name="Starnawski P."/>
            <person name="Kjeldsen K.U."/>
            <person name="Stott M.B."/>
            <person name="Nunoura T."/>
            <person name="Banfield J.F."/>
            <person name="Schramm A."/>
            <person name="Baker B.J."/>
            <person name="Spang A."/>
            <person name="Ettema T.J.G."/>
        </authorList>
    </citation>
    <scope>NUCLEOTIDE SEQUENCE</scope>
    <source>
        <strain evidence="8">TIV_3</strain>
    </source>
</reference>
<dbReference type="NCBIfam" id="NF006331">
    <property type="entry name" value="PRK08561.1"/>
    <property type="match status" value="1"/>
</dbReference>
<dbReference type="InterPro" id="IPR023029">
    <property type="entry name" value="Ribosomal_uS15_arc_euk"/>
</dbReference>
<keyword evidence="2 4" id="KW-0689">Ribosomal protein</keyword>
<dbReference type="AlphaFoldDB" id="A0A1L2JM03"/>
<dbReference type="InterPro" id="IPR009068">
    <property type="entry name" value="uS15_NS1_RNA-bd_sf"/>
</dbReference>
<dbReference type="CDD" id="cd00353">
    <property type="entry name" value="Ribosomal_S15p_S13e"/>
    <property type="match status" value="1"/>
</dbReference>
<dbReference type="SMART" id="SM01387">
    <property type="entry name" value="Ribosomal_S15"/>
    <property type="match status" value="1"/>
</dbReference>
<feature type="domain" description="Small ribosomal subunit protein uS15 N-terminal" evidence="7">
    <location>
        <begin position="1"/>
        <end position="60"/>
    </location>
</feature>
<dbReference type="SMART" id="SM01386">
    <property type="entry name" value="Ribosomal_S13_N"/>
    <property type="match status" value="1"/>
</dbReference>
<dbReference type="Pfam" id="PF00312">
    <property type="entry name" value="Ribosomal_S15"/>
    <property type="match status" value="1"/>
</dbReference>
<keyword evidence="3 4" id="KW-0687">Ribonucleoprotein</keyword>
<gene>
    <name evidence="4" type="primary">rps15</name>
</gene>
<dbReference type="PANTHER" id="PTHR11885">
    <property type="entry name" value="RIBOSOMAL PROTEIN S15P/S13E"/>
    <property type="match status" value="1"/>
</dbReference>
<comment type="similarity">
    <text evidence="1 4 5">Belongs to the universal ribosomal protein uS15 family.</text>
</comment>
<evidence type="ECO:0000256" key="2">
    <source>
        <dbReference type="ARBA" id="ARBA00022980"/>
    </source>
</evidence>
<dbReference type="EMBL" id="KX764916">
    <property type="protein sequence ID" value="AOZ56003.1"/>
    <property type="molecule type" value="Genomic_DNA"/>
</dbReference>
<accession>A0A1L2JM03</accession>
<name>A0A1L2JM03_9CREN</name>
<evidence type="ECO:0000256" key="3">
    <source>
        <dbReference type="ARBA" id="ARBA00023274"/>
    </source>
</evidence>
<evidence type="ECO:0000313" key="8">
    <source>
        <dbReference type="EMBL" id="AOZ56003.1"/>
    </source>
</evidence>
<dbReference type="HAMAP" id="MF_01343_A">
    <property type="entry name" value="Ribosomal_uS15_A"/>
    <property type="match status" value="1"/>
</dbReference>
<dbReference type="GO" id="GO:0022627">
    <property type="term" value="C:cytosolic small ribosomal subunit"/>
    <property type="evidence" value="ECO:0007669"/>
    <property type="project" value="TreeGrafter"/>
</dbReference>
<organism evidence="8">
    <name type="scientific">uncultured korarchaeote</name>
    <dbReference type="NCBI Taxonomy" id="161241"/>
    <lineage>
        <taxon>Archaea</taxon>
        <taxon>Thermoproteota</taxon>
        <taxon>environmental samples</taxon>
    </lineage>
</organism>
<dbReference type="InterPro" id="IPR000589">
    <property type="entry name" value="Ribosomal_uS15"/>
</dbReference>
<comment type="subunit">
    <text evidence="4">Part of the 30S ribosomal subunit.</text>
</comment>
<protein>
    <recommendedName>
        <fullName evidence="4">Small ribosomal subunit protein uS15</fullName>
    </recommendedName>
</protein>
<dbReference type="Gene3D" id="4.10.860.130">
    <property type="match status" value="1"/>
</dbReference>
<dbReference type="GO" id="GO:0070181">
    <property type="term" value="F:small ribosomal subunit rRNA binding"/>
    <property type="evidence" value="ECO:0007669"/>
    <property type="project" value="TreeGrafter"/>
</dbReference>